<dbReference type="PANTHER" id="PTHR33112:SF16">
    <property type="entry name" value="HETEROKARYON INCOMPATIBILITY DOMAIN-CONTAINING PROTEIN"/>
    <property type="match status" value="1"/>
</dbReference>
<dbReference type="AlphaFoldDB" id="F9F9P1"/>
<reference evidence="2" key="1">
    <citation type="journal article" date="2012" name="Mol. Plant Microbe Interact.">
        <title>A highly conserved effector in Fusarium oxysporum is required for full virulence on Arabidopsis.</title>
        <authorList>
            <person name="Thatcher L.F."/>
            <person name="Gardiner D.M."/>
            <person name="Kazan K."/>
            <person name="Manners J."/>
        </authorList>
    </citation>
    <scope>NUCLEOTIDE SEQUENCE [LARGE SCALE GENOMIC DNA]</scope>
    <source>
        <strain evidence="2">Fo5176</strain>
    </source>
</reference>
<protein>
    <recommendedName>
        <fullName evidence="1">Heterokaryon incompatibility domain-containing protein</fullName>
    </recommendedName>
</protein>
<accession>F9F9P1</accession>
<evidence type="ECO:0000313" key="2">
    <source>
        <dbReference type="EMBL" id="EGU86357.1"/>
    </source>
</evidence>
<dbReference type="EMBL" id="AFQF01001061">
    <property type="protein sequence ID" value="EGU86357.1"/>
    <property type="molecule type" value="Genomic_DNA"/>
</dbReference>
<dbReference type="Pfam" id="PF06985">
    <property type="entry name" value="HET"/>
    <property type="match status" value="1"/>
</dbReference>
<dbReference type="InterPro" id="IPR010730">
    <property type="entry name" value="HET"/>
</dbReference>
<dbReference type="STRING" id="660025.F9F9P1"/>
<sequence length="666" mass="75115">MSLNVISDRRSRSPLCKTCFIFFTVPHNVSTPGNLINNPHSPSISKLVTSFQFTKCAFCTHVVQQMKDARIRSDFPLTFNIHKRHWNLPKPVWRVSTTLANNIYGKSVDYALLPVECLSSKLLLFHGNKANKFPRQEVASNEFGISCSTESATSRNLVQKWHRDCLEKHQACKSSKAWVPTRLVKIYDTHFRVIRNVDHDSEPYSYVALSHCWGRANILKLTAATKNDLFQDTPISRLPKTFRDAITVCRWLGYSYLWIDSLCIIQDSYEDWTTEAHMMTDVYGNSALTIVAAHARNGTEGLFCNRPPLGTKAPIIDCSWGPDSKPEPYCLVDHRLWINSVENCHLSSSAWTVQERFLSTKRLYFTEHQIFYCCATHEVCESFPAGKTPSQLIENTALQSLKSSLEPREKWVRAAEVYSRACLTKDTDKIVAIAGIAENLRAALGDEYLVGLWRGNLVHELLWRSSSNGGDQSRPDPCLAPTWSWMAVKGVGVDINSTICSSGCNHHINIIHASVDLVDPSRPTGDIHQGSGILQIRGSLKQVYWSPRKYSDGDWRKYQITFEGEQKGALTTTHPDYLEDSLTGRRIFLLPVLSTEEGQSIECLVLTPVIEQARIYERVGHYTMSSDNGGDWYLFRQRKRGMIPFRGGGAGLGIAIGKESQKLICA</sequence>
<evidence type="ECO:0000259" key="1">
    <source>
        <dbReference type="Pfam" id="PF06985"/>
    </source>
</evidence>
<proteinExistence type="predicted"/>
<organism evidence="2">
    <name type="scientific">Fusarium oxysporum (strain Fo5176)</name>
    <name type="common">Fusarium vascular wilt</name>
    <dbReference type="NCBI Taxonomy" id="660025"/>
    <lineage>
        <taxon>Eukaryota</taxon>
        <taxon>Fungi</taxon>
        <taxon>Dikarya</taxon>
        <taxon>Ascomycota</taxon>
        <taxon>Pezizomycotina</taxon>
        <taxon>Sordariomycetes</taxon>
        <taxon>Hypocreomycetidae</taxon>
        <taxon>Hypocreales</taxon>
        <taxon>Nectriaceae</taxon>
        <taxon>Fusarium</taxon>
        <taxon>Fusarium oxysporum species complex</taxon>
    </lineage>
</organism>
<dbReference type="OrthoDB" id="5362512at2759"/>
<feature type="domain" description="Heterokaryon incompatibility" evidence="1">
    <location>
        <begin position="206"/>
        <end position="355"/>
    </location>
</feature>
<comment type="caution">
    <text evidence="2">The sequence shown here is derived from an EMBL/GenBank/DDBJ whole genome shotgun (WGS) entry which is preliminary data.</text>
</comment>
<dbReference type="PANTHER" id="PTHR33112">
    <property type="entry name" value="DOMAIN PROTEIN, PUTATIVE-RELATED"/>
    <property type="match status" value="1"/>
</dbReference>
<gene>
    <name evidence="2" type="ORF">FOXB_03116</name>
</gene>
<name>F9F9P1_FUSOF</name>